<dbReference type="HOGENOM" id="CLU_065010_2_0_3"/>
<dbReference type="RefSeq" id="WP_011128268.1">
    <property type="nucleotide sequence ID" value="NC_005070.1"/>
</dbReference>
<name>Q7U6D4_PARMW</name>
<evidence type="ECO:0000313" key="1">
    <source>
        <dbReference type="EMBL" id="CAE07919.1"/>
    </source>
</evidence>
<protein>
    <recommendedName>
        <fullName evidence="3">DUF924 domain-containing protein</fullName>
    </recommendedName>
</protein>
<dbReference type="SUPFAM" id="SSF48452">
    <property type="entry name" value="TPR-like"/>
    <property type="match status" value="1"/>
</dbReference>
<dbReference type="InterPro" id="IPR010323">
    <property type="entry name" value="DUF924"/>
</dbReference>
<reference evidence="1 2" key="1">
    <citation type="journal article" date="2003" name="Nature">
        <title>The genome of a motile marine Synechococcus.</title>
        <authorList>
            <person name="Palenik B."/>
            <person name="Brahamsha B."/>
            <person name="Larimer F."/>
            <person name="Land M."/>
            <person name="Hauser L."/>
            <person name="Chain P."/>
            <person name="Lamerdin J."/>
            <person name="Regala W."/>
            <person name="Allen E.A."/>
            <person name="McCarren J."/>
            <person name="Paulsen I."/>
            <person name="Dufresne A."/>
            <person name="Partensky F."/>
            <person name="Webb E."/>
            <person name="Waterbury J."/>
        </authorList>
    </citation>
    <scope>NUCLEOTIDE SEQUENCE [LARGE SCALE GENOMIC DNA]</scope>
    <source>
        <strain evidence="1 2">WH8102</strain>
    </source>
</reference>
<organism evidence="1 2">
    <name type="scientific">Parasynechococcus marenigrum (strain WH8102)</name>
    <dbReference type="NCBI Taxonomy" id="84588"/>
    <lineage>
        <taxon>Bacteria</taxon>
        <taxon>Bacillati</taxon>
        <taxon>Cyanobacteriota</taxon>
        <taxon>Cyanophyceae</taxon>
        <taxon>Synechococcales</taxon>
        <taxon>Prochlorococcaceae</taxon>
        <taxon>Parasynechococcus</taxon>
        <taxon>Parasynechococcus marenigrum</taxon>
    </lineage>
</organism>
<gene>
    <name evidence="1" type="ordered locus">SYNW1404</name>
</gene>
<proteinExistence type="predicted"/>
<dbReference type="EMBL" id="BX569692">
    <property type="protein sequence ID" value="CAE07919.1"/>
    <property type="molecule type" value="Genomic_DNA"/>
</dbReference>
<dbReference type="Gene3D" id="1.25.40.10">
    <property type="entry name" value="Tetratricopeptide repeat domain"/>
    <property type="match status" value="1"/>
</dbReference>
<evidence type="ECO:0000313" key="2">
    <source>
        <dbReference type="Proteomes" id="UP000001422"/>
    </source>
</evidence>
<dbReference type="KEGG" id="syw:SYNW1404"/>
<keyword evidence="2" id="KW-1185">Reference proteome</keyword>
<dbReference type="STRING" id="84588.SYNW1404"/>
<dbReference type="eggNOG" id="COG3803">
    <property type="taxonomic scope" value="Bacteria"/>
</dbReference>
<accession>Q7U6D4</accession>
<dbReference type="AlphaFoldDB" id="Q7U6D4"/>
<sequence length="167" mass="19706">MHEAILDFWFEQCRPWQWFRRSETFDQEVRQRFGALVEQALAGGLQSWEAQPSSCLALVLLLDQFSRQIWRGEPRAFAGDQQALRLSQRALALGWIAMEPQRARRQFWLMPMLHSETPAVVQQAIPLLQIHVDQATADLAQRNLEQLQRFGRYPWRDEARRTEQNHP</sequence>
<dbReference type="Proteomes" id="UP000001422">
    <property type="component" value="Chromosome"/>
</dbReference>
<dbReference type="InterPro" id="IPR011990">
    <property type="entry name" value="TPR-like_helical_dom_sf"/>
</dbReference>
<dbReference type="Gene3D" id="1.20.58.320">
    <property type="entry name" value="TPR-like"/>
    <property type="match status" value="1"/>
</dbReference>
<evidence type="ECO:0008006" key="3">
    <source>
        <dbReference type="Google" id="ProtNLM"/>
    </source>
</evidence>
<dbReference type="Pfam" id="PF06041">
    <property type="entry name" value="DUF924"/>
    <property type="match status" value="1"/>
</dbReference>